<proteinExistence type="predicted"/>
<reference evidence="1" key="2">
    <citation type="journal article" date="2015" name="Fish Shellfish Immunol.">
        <title>Early steps in the European eel (Anguilla anguilla)-Vibrio vulnificus interaction in the gills: Role of the RtxA13 toxin.</title>
        <authorList>
            <person name="Callol A."/>
            <person name="Pajuelo D."/>
            <person name="Ebbesson L."/>
            <person name="Teles M."/>
            <person name="MacKenzie S."/>
            <person name="Amaro C."/>
        </authorList>
    </citation>
    <scope>NUCLEOTIDE SEQUENCE</scope>
</reference>
<name>A0A0E9UZ27_ANGAN</name>
<protein>
    <submittedName>
        <fullName evidence="1">Uncharacterized protein</fullName>
    </submittedName>
</protein>
<accession>A0A0E9UZ27</accession>
<reference evidence="1" key="1">
    <citation type="submission" date="2014-11" db="EMBL/GenBank/DDBJ databases">
        <authorList>
            <person name="Amaro Gonzalez C."/>
        </authorList>
    </citation>
    <scope>NUCLEOTIDE SEQUENCE</scope>
</reference>
<dbReference type="EMBL" id="GBXM01037438">
    <property type="protein sequence ID" value="JAH71139.1"/>
    <property type="molecule type" value="Transcribed_RNA"/>
</dbReference>
<organism evidence="1">
    <name type="scientific">Anguilla anguilla</name>
    <name type="common">European freshwater eel</name>
    <name type="synonym">Muraena anguilla</name>
    <dbReference type="NCBI Taxonomy" id="7936"/>
    <lineage>
        <taxon>Eukaryota</taxon>
        <taxon>Metazoa</taxon>
        <taxon>Chordata</taxon>
        <taxon>Craniata</taxon>
        <taxon>Vertebrata</taxon>
        <taxon>Euteleostomi</taxon>
        <taxon>Actinopterygii</taxon>
        <taxon>Neopterygii</taxon>
        <taxon>Teleostei</taxon>
        <taxon>Anguilliformes</taxon>
        <taxon>Anguillidae</taxon>
        <taxon>Anguilla</taxon>
    </lineage>
</organism>
<evidence type="ECO:0000313" key="1">
    <source>
        <dbReference type="EMBL" id="JAH71139.1"/>
    </source>
</evidence>
<sequence>MRVLDHYKQNTTRTHRLLYSVKLCSAQNQSINVIPPTSHPLL</sequence>
<dbReference type="AlphaFoldDB" id="A0A0E9UZ27"/>